<dbReference type="InterPro" id="IPR043035">
    <property type="entry name" value="Ribosomal_mL64_sf"/>
</dbReference>
<evidence type="ECO:0000256" key="1">
    <source>
        <dbReference type="ARBA" id="ARBA00010893"/>
    </source>
</evidence>
<feature type="compositionally biased region" description="Low complexity" evidence="4">
    <location>
        <begin position="567"/>
        <end position="577"/>
    </location>
</feature>
<comment type="similarity">
    <text evidence="1">Belongs to the peptidase M67A family. CSN6 subfamily.</text>
</comment>
<feature type="region of interest" description="Disordered" evidence="4">
    <location>
        <begin position="555"/>
        <end position="592"/>
    </location>
</feature>
<feature type="domain" description="EIF3F/CSN6-like C-terminal" evidence="6">
    <location>
        <begin position="423"/>
        <end position="534"/>
    </location>
</feature>
<dbReference type="GO" id="GO:0008180">
    <property type="term" value="C:COP9 signalosome"/>
    <property type="evidence" value="ECO:0007669"/>
    <property type="project" value="TreeGrafter"/>
</dbReference>
<evidence type="ECO:0000259" key="5">
    <source>
        <dbReference type="Pfam" id="PF01398"/>
    </source>
</evidence>
<organism evidence="7 8">
    <name type="scientific">Ancylostoma caninum</name>
    <name type="common">Dog hookworm</name>
    <dbReference type="NCBI Taxonomy" id="29170"/>
    <lineage>
        <taxon>Eukaryota</taxon>
        <taxon>Metazoa</taxon>
        <taxon>Ecdysozoa</taxon>
        <taxon>Nematoda</taxon>
        <taxon>Chromadorea</taxon>
        <taxon>Rhabditida</taxon>
        <taxon>Rhabditina</taxon>
        <taxon>Rhabditomorpha</taxon>
        <taxon>Strongyloidea</taxon>
        <taxon>Ancylostomatidae</taxon>
        <taxon>Ancylostomatinae</taxon>
        <taxon>Ancylostoma</taxon>
    </lineage>
</organism>
<reference evidence="7 8" key="1">
    <citation type="submission" date="2014-10" db="EMBL/GenBank/DDBJ databases">
        <title>Draft genome of the hookworm Ancylostoma caninum.</title>
        <authorList>
            <person name="Mitreva M."/>
        </authorList>
    </citation>
    <scope>NUCLEOTIDE SEQUENCE [LARGE SCALE GENOMIC DNA]</scope>
    <source>
        <strain evidence="7 8">Baltimore</strain>
    </source>
</reference>
<dbReference type="Gene3D" id="6.10.280.120">
    <property type="entry name" value="Growth arrest and DNA-damage-inducible proteins-interacting protein 1"/>
    <property type="match status" value="1"/>
</dbReference>
<comment type="caution">
    <text evidence="7">The sequence shown here is derived from an EMBL/GenBank/DDBJ whole genome shotgun (WGS) entry which is preliminary data.</text>
</comment>
<dbReference type="Pfam" id="PF10147">
    <property type="entry name" value="CR6_interact"/>
    <property type="match status" value="1"/>
</dbReference>
<evidence type="ECO:0000313" key="7">
    <source>
        <dbReference type="EMBL" id="RCN40473.1"/>
    </source>
</evidence>
<keyword evidence="8" id="KW-1185">Reference proteome</keyword>
<dbReference type="AlphaFoldDB" id="A0A368G7T2"/>
<dbReference type="STRING" id="29170.A0A368G7T2"/>
<dbReference type="Gene3D" id="3.40.140.10">
    <property type="entry name" value="Cytidine Deaminase, domain 2"/>
    <property type="match status" value="1"/>
</dbReference>
<accession>A0A368G7T2</accession>
<dbReference type="InterPro" id="IPR000555">
    <property type="entry name" value="JAMM/MPN+_dom"/>
</dbReference>
<gene>
    <name evidence="7" type="ORF">ANCCAN_13586</name>
</gene>
<dbReference type="Proteomes" id="UP000252519">
    <property type="component" value="Unassembled WGS sequence"/>
</dbReference>
<evidence type="ECO:0000256" key="4">
    <source>
        <dbReference type="SAM" id="MobiDB-lite"/>
    </source>
</evidence>
<dbReference type="Pfam" id="PF13012">
    <property type="entry name" value="MitMem_reg"/>
    <property type="match status" value="1"/>
</dbReference>
<sequence>MKSFSAKTIDELLFSSPMLGRLCSPTCSSTMTRAVRKLSVPAEKTLEAVATDVERDGPRMDISALKPRHRVIAAGGMPPLEFEWERKKSAQRERFGTYGLKSGVDPSICWPTVEEIEEEQAIGLFREYNSCLREMKALKQKKEAKEAARIAELEKNLKKYPELLAKYEASQVKAEKERDAKEIALENRIRQVFEYCRPWKDDGRNDAHRAGSGSSMLYQKSVSASSRMQPPSISDYQHLRALDSCSSSKPGQGCTKVSVINISEYWPSVRAQSWDKATKNVRAEVFGAVLGKVDECHVEMVNSFELRMFTLDGHTRFNEEFLRQRLGQYKEAGFSPFVRVFPELDLVGWYCTGEDGIEQDEILLQSLFAVAIDCPLLVKLNPTIDPQGKRNVPVKVFYSRETPLVSTGHELTEVEWTLVSEQSERIGIDHITRLSQAGDDGAVSIEAKQMRAAGSAVSMLLDKIGIICEYLKGVQEGKYPANDEIIREANKICQRLPLLKPAEFDDGFKAQERDARAAMLLAKMTEICGTLSSLQAKTNLLGTITAWRSIATIPQQQPKKKSAQRVTATAPAAPIAADVGANNVGTHSPDVD</sequence>
<dbReference type="OrthoDB" id="1378at2759"/>
<dbReference type="GO" id="GO:0008237">
    <property type="term" value="F:metallopeptidase activity"/>
    <property type="evidence" value="ECO:0007669"/>
    <property type="project" value="InterPro"/>
</dbReference>
<dbReference type="Pfam" id="PF01398">
    <property type="entry name" value="JAB"/>
    <property type="match status" value="1"/>
</dbReference>
<evidence type="ECO:0000313" key="8">
    <source>
        <dbReference type="Proteomes" id="UP000252519"/>
    </source>
</evidence>
<evidence type="ECO:0000259" key="6">
    <source>
        <dbReference type="Pfam" id="PF13012"/>
    </source>
</evidence>
<proteinExistence type="inferred from homology"/>
<dbReference type="PANTHER" id="PTHR10540">
    <property type="entry name" value="EUKARYOTIC TRANSLATION INITIATION FACTOR 3 SUBUNIT F-RELATED"/>
    <property type="match status" value="1"/>
</dbReference>
<dbReference type="InterPro" id="IPR024969">
    <property type="entry name" value="EIF3F/CSN6-like_C"/>
</dbReference>
<evidence type="ECO:0000256" key="2">
    <source>
        <dbReference type="ARBA" id="ARBA00014871"/>
    </source>
</evidence>
<keyword evidence="3" id="KW-0175">Coiled coil</keyword>
<name>A0A368G7T2_ANCCA</name>
<dbReference type="InterPro" id="IPR018472">
    <property type="entry name" value="Ribosomal_mL64"/>
</dbReference>
<feature type="domain" description="JAB1/MPN/MOV34 metalloenzyme" evidence="5">
    <location>
        <begin position="277"/>
        <end position="368"/>
    </location>
</feature>
<feature type="coiled-coil region" evidence="3">
    <location>
        <begin position="128"/>
        <end position="170"/>
    </location>
</feature>
<dbReference type="PANTHER" id="PTHR10540:SF8">
    <property type="entry name" value="COP9 SIGNALOSOME COMPLEX SUBUNIT 6"/>
    <property type="match status" value="1"/>
</dbReference>
<evidence type="ECO:0000256" key="3">
    <source>
        <dbReference type="SAM" id="Coils"/>
    </source>
</evidence>
<protein>
    <recommendedName>
        <fullName evidence="2">COP9 signalosome complex subunit 6</fullName>
    </recommendedName>
</protein>
<dbReference type="EMBL" id="JOJR01000283">
    <property type="protein sequence ID" value="RCN40473.1"/>
    <property type="molecule type" value="Genomic_DNA"/>
</dbReference>